<feature type="compositionally biased region" description="Low complexity" evidence="6">
    <location>
        <begin position="311"/>
        <end position="330"/>
    </location>
</feature>
<evidence type="ECO:0000259" key="7">
    <source>
        <dbReference type="PROSITE" id="PS50102"/>
    </source>
</evidence>
<dbReference type="FunFam" id="3.30.70.330:FF:000351">
    <property type="entry name" value="Heterogeneous nuclear ribonucleoprotein 27C"/>
    <property type="match status" value="1"/>
</dbReference>
<keyword evidence="4 5" id="KW-0694">RNA-binding</keyword>
<evidence type="ECO:0000256" key="6">
    <source>
        <dbReference type="SAM" id="MobiDB-lite"/>
    </source>
</evidence>
<sequence>MRVKNELDEDEQGKLFVGGLSWETTQENLQRYFSRYGEVIDCVVMKNSESGRSRGFGFVTFADPANVTLVLQNGPHQLDGRTIDPKPCNPRTLQKPKRSSSYPKVFLGGLPSNVTETDLRTYFMRFGKVMEVVIMYDQEKKKSRGFGFLSFEDEESVERCVSEHFVNLSGKQVEIKKAEPRDSSKMNDNSGANQWGPPQNASHMAMGGGMGMGTPSGQMGGPMGGMGPMGPGNMMSGYQGWGSTPQTQGYPGYGTPSGPGGYQNWGAPPGPQGQQMAPPQWGSNYPPQQTGYGSYGPNQTGYGSNWNWNVPQNGPTAQGGPPAAGAPGPQSNSYAGDMYSGGATGAAPAGPTPPAAPQKTANDYAGYGGYTGYQQDSSSYGGGRSYAGPESAQGSGGYYPPTDTPPHSKDSTYSGAPGPQRGNNYPQGTPSFHPYRR</sequence>
<dbReference type="Pfam" id="PF00076">
    <property type="entry name" value="RRM_1"/>
    <property type="match status" value="2"/>
</dbReference>
<evidence type="ECO:0000256" key="2">
    <source>
        <dbReference type="ARBA" id="ARBA00022490"/>
    </source>
</evidence>
<dbReference type="GO" id="GO:0005737">
    <property type="term" value="C:cytoplasm"/>
    <property type="evidence" value="ECO:0007669"/>
    <property type="project" value="UniProtKB-SubCell"/>
</dbReference>
<name>A0A1B6EI19_9HEMI</name>
<feature type="region of interest" description="Disordered" evidence="6">
    <location>
        <begin position="178"/>
        <end position="200"/>
    </location>
</feature>
<evidence type="ECO:0000256" key="5">
    <source>
        <dbReference type="PROSITE-ProRule" id="PRU00176"/>
    </source>
</evidence>
<keyword evidence="2" id="KW-0963">Cytoplasm</keyword>
<dbReference type="InterPro" id="IPR012677">
    <property type="entry name" value="Nucleotide-bd_a/b_plait_sf"/>
</dbReference>
<feature type="domain" description="RRM" evidence="7">
    <location>
        <begin position="103"/>
        <end position="180"/>
    </location>
</feature>
<dbReference type="CDD" id="cd12325">
    <property type="entry name" value="RRM1_hnRNPA_hnRNPD_like"/>
    <property type="match status" value="1"/>
</dbReference>
<keyword evidence="3" id="KW-0677">Repeat</keyword>
<feature type="compositionally biased region" description="Polar residues" evidence="6">
    <location>
        <begin position="421"/>
        <end position="430"/>
    </location>
</feature>
<organism evidence="8">
    <name type="scientific">Cuerna arida</name>
    <dbReference type="NCBI Taxonomy" id="1464854"/>
    <lineage>
        <taxon>Eukaryota</taxon>
        <taxon>Metazoa</taxon>
        <taxon>Ecdysozoa</taxon>
        <taxon>Arthropoda</taxon>
        <taxon>Hexapoda</taxon>
        <taxon>Insecta</taxon>
        <taxon>Pterygota</taxon>
        <taxon>Neoptera</taxon>
        <taxon>Paraneoptera</taxon>
        <taxon>Hemiptera</taxon>
        <taxon>Auchenorrhyncha</taxon>
        <taxon>Membracoidea</taxon>
        <taxon>Cicadellidae</taxon>
        <taxon>Cicadellinae</taxon>
        <taxon>Proconiini</taxon>
        <taxon>Cuerna</taxon>
    </lineage>
</organism>
<dbReference type="GO" id="GO:0003729">
    <property type="term" value="F:mRNA binding"/>
    <property type="evidence" value="ECO:0007669"/>
    <property type="project" value="TreeGrafter"/>
</dbReference>
<feature type="compositionally biased region" description="Low complexity" evidence="6">
    <location>
        <begin position="272"/>
        <end position="282"/>
    </location>
</feature>
<dbReference type="PROSITE" id="PS50102">
    <property type="entry name" value="RRM"/>
    <property type="match status" value="2"/>
</dbReference>
<dbReference type="EMBL" id="GECZ01032228">
    <property type="protein sequence ID" value="JAS37541.1"/>
    <property type="molecule type" value="Transcribed_RNA"/>
</dbReference>
<feature type="region of interest" description="Disordered" evidence="6">
    <location>
        <begin position="239"/>
        <end position="437"/>
    </location>
</feature>
<dbReference type="FunFam" id="3.30.70.330:FF:000427">
    <property type="entry name" value="Heterogeneous nuclear ribonucleoprotein 27C"/>
    <property type="match status" value="1"/>
</dbReference>
<dbReference type="PANTHER" id="PTHR48032">
    <property type="entry name" value="RNA-BINDING PROTEIN MUSASHI HOMOLOG RBP6"/>
    <property type="match status" value="1"/>
</dbReference>
<dbReference type="Gene3D" id="3.30.70.330">
    <property type="match status" value="2"/>
</dbReference>
<feature type="compositionally biased region" description="Gly residues" evidence="6">
    <location>
        <begin position="251"/>
        <end position="263"/>
    </location>
</feature>
<feature type="compositionally biased region" description="Polar residues" evidence="6">
    <location>
        <begin position="283"/>
        <end position="310"/>
    </location>
</feature>
<evidence type="ECO:0000256" key="1">
    <source>
        <dbReference type="ARBA" id="ARBA00004496"/>
    </source>
</evidence>
<protein>
    <recommendedName>
        <fullName evidence="7">RRM domain-containing protein</fullName>
    </recommendedName>
</protein>
<dbReference type="InterPro" id="IPR035979">
    <property type="entry name" value="RBD_domain_sf"/>
</dbReference>
<proteinExistence type="predicted"/>
<comment type="subcellular location">
    <subcellularLocation>
        <location evidence="1">Cytoplasm</location>
    </subcellularLocation>
</comment>
<dbReference type="InterPro" id="IPR000504">
    <property type="entry name" value="RRM_dom"/>
</dbReference>
<evidence type="ECO:0000256" key="4">
    <source>
        <dbReference type="ARBA" id="ARBA00022884"/>
    </source>
</evidence>
<dbReference type="PANTHER" id="PTHR48032:SF18">
    <property type="entry name" value="RRM DOMAIN-CONTAINING PROTEIN"/>
    <property type="match status" value="1"/>
</dbReference>
<dbReference type="SUPFAM" id="SSF54928">
    <property type="entry name" value="RNA-binding domain, RBD"/>
    <property type="match status" value="2"/>
</dbReference>
<feature type="domain" description="RRM" evidence="7">
    <location>
        <begin position="13"/>
        <end position="100"/>
    </location>
</feature>
<evidence type="ECO:0000313" key="8">
    <source>
        <dbReference type="EMBL" id="JAS37541.1"/>
    </source>
</evidence>
<gene>
    <name evidence="8" type="ORF">g.18236</name>
</gene>
<accession>A0A1B6EI19</accession>
<evidence type="ECO:0000256" key="3">
    <source>
        <dbReference type="ARBA" id="ARBA00022737"/>
    </source>
</evidence>
<reference evidence="8" key="1">
    <citation type="submission" date="2015-11" db="EMBL/GenBank/DDBJ databases">
        <title>De novo transcriptome assembly of four potential Pierce s Disease insect vectors from Arizona vineyards.</title>
        <authorList>
            <person name="Tassone E.E."/>
        </authorList>
    </citation>
    <scope>NUCLEOTIDE SEQUENCE</scope>
</reference>
<dbReference type="AlphaFoldDB" id="A0A1B6EI19"/>
<dbReference type="GO" id="GO:0006417">
    <property type="term" value="P:regulation of translation"/>
    <property type="evidence" value="ECO:0007669"/>
    <property type="project" value="TreeGrafter"/>
</dbReference>
<dbReference type="SMART" id="SM00360">
    <property type="entry name" value="RRM"/>
    <property type="match status" value="2"/>
</dbReference>
<feature type="compositionally biased region" description="Polar residues" evidence="6">
    <location>
        <begin position="186"/>
        <end position="200"/>
    </location>
</feature>